<evidence type="ECO:0000259" key="1">
    <source>
        <dbReference type="Pfam" id="PF20600"/>
    </source>
</evidence>
<evidence type="ECO:0000313" key="2">
    <source>
        <dbReference type="EMBL" id="QHU12255.1"/>
    </source>
</evidence>
<dbReference type="InterPro" id="IPR046768">
    <property type="entry name" value="ExoX-like_C"/>
</dbReference>
<proteinExistence type="predicted"/>
<dbReference type="AlphaFoldDB" id="A0A6C0K2H3"/>
<accession>A0A6C0K2H3</accession>
<dbReference type="EMBL" id="MN740798">
    <property type="protein sequence ID" value="QHU12255.1"/>
    <property type="molecule type" value="Genomic_DNA"/>
</dbReference>
<name>A0A6C0K2H3_9ZZZZ</name>
<dbReference type="Pfam" id="PF20600">
    <property type="entry name" value="ExoX-like_C"/>
    <property type="match status" value="1"/>
</dbReference>
<organism evidence="2">
    <name type="scientific">viral metagenome</name>
    <dbReference type="NCBI Taxonomy" id="1070528"/>
    <lineage>
        <taxon>unclassified sequences</taxon>
        <taxon>metagenomes</taxon>
        <taxon>organismal metagenomes</taxon>
    </lineage>
</organism>
<protein>
    <recommendedName>
        <fullName evidence="1">Exodeoxyribonuclease X-like C-terminal domain-containing protein</fullName>
    </recommendedName>
</protein>
<feature type="domain" description="Exodeoxyribonuclease X-like C-terminal" evidence="1">
    <location>
        <begin position="10"/>
        <end position="35"/>
    </location>
</feature>
<reference evidence="2" key="1">
    <citation type="journal article" date="2020" name="Nature">
        <title>Giant virus diversity and host interactions through global metagenomics.</title>
        <authorList>
            <person name="Schulz F."/>
            <person name="Roux S."/>
            <person name="Paez-Espino D."/>
            <person name="Jungbluth S."/>
            <person name="Walsh D.A."/>
            <person name="Denef V.J."/>
            <person name="McMahon K.D."/>
            <person name="Konstantinidis K.T."/>
            <person name="Eloe-Fadrosh E.A."/>
            <person name="Kyrpides N.C."/>
            <person name="Woyke T."/>
        </authorList>
    </citation>
    <scope>NUCLEOTIDE SEQUENCE</scope>
    <source>
        <strain evidence="2">GVMAG-S-1101171-110</strain>
    </source>
</reference>
<sequence length="70" mass="7880">MDVSSKTLPFGKYSGKTYEEIKRTDISYCNWVLKQQNTRGSMKDLQDWLKSVAKKATCEACNGTGLGHTM</sequence>